<dbReference type="PANTHER" id="PTHR31009">
    <property type="entry name" value="S-ADENOSYL-L-METHIONINE:CARBOXYL METHYLTRANSFERASE FAMILY PROTEIN"/>
    <property type="match status" value="1"/>
</dbReference>
<dbReference type="AlphaFoldDB" id="A0A830D525"/>
<comment type="similarity">
    <text evidence="1">Belongs to the methyltransferase superfamily. Type-7 methyltransferase family.</text>
</comment>
<keyword evidence="7" id="KW-1185">Reference proteome</keyword>
<keyword evidence="2 6" id="KW-0489">Methyltransferase</keyword>
<keyword evidence="5" id="KW-0460">Magnesium</keyword>
<sequence>MTKAMNAGDGPDSYIRNSSYQGGLIELIKPIIEEEIAEKLDLVSTNLNGPICIADFGCSTGGNSFPAMQFITHAIKKKLESSSSSSSSPEFYVYFNDVVTNDFNTLFGSLGPERVYNAVGVPGDFHGRLLPRSSLHFAYSAWSLHWLTEVPRAVADPDSPAWNGGRVFYRKERKEVCDAYWDQYSRELGAFLEARAVEMVAGGLMAFSNLGMPESWNPETEYTILTYHDILESCLLDMARKGTVSEAKLDTFNFPFYYTTPRQLEAILKSNRSFTIERMEILNNNPGKHTLLDARARAAATKAVSGRLLTAHFGSQTITDELFELYAKKLAATPVFNSTDNDKTMVILVVLKRKYDY</sequence>
<evidence type="ECO:0000256" key="5">
    <source>
        <dbReference type="ARBA" id="ARBA00022842"/>
    </source>
</evidence>
<evidence type="ECO:0000256" key="1">
    <source>
        <dbReference type="ARBA" id="ARBA00007967"/>
    </source>
</evidence>
<dbReference type="InterPro" id="IPR042086">
    <property type="entry name" value="MeTrfase_capping"/>
</dbReference>
<dbReference type="GO" id="GO:0032259">
    <property type="term" value="P:methylation"/>
    <property type="evidence" value="ECO:0007669"/>
    <property type="project" value="UniProtKB-KW"/>
</dbReference>
<protein>
    <submittedName>
        <fullName evidence="6">Probable S-adenosylmethionine-dependent methyltransferase at5g38780</fullName>
    </submittedName>
</protein>
<gene>
    <name evidence="6" type="ORF">PHJA_002784000</name>
</gene>
<evidence type="ECO:0000256" key="2">
    <source>
        <dbReference type="ARBA" id="ARBA00022603"/>
    </source>
</evidence>
<dbReference type="InterPro" id="IPR005299">
    <property type="entry name" value="MeTrfase_7"/>
</dbReference>
<dbReference type="InterPro" id="IPR029063">
    <property type="entry name" value="SAM-dependent_MTases_sf"/>
</dbReference>
<dbReference type="SUPFAM" id="SSF53335">
    <property type="entry name" value="S-adenosyl-L-methionine-dependent methyltransferases"/>
    <property type="match status" value="1"/>
</dbReference>
<evidence type="ECO:0000313" key="6">
    <source>
        <dbReference type="EMBL" id="GFQ06400.1"/>
    </source>
</evidence>
<dbReference type="GO" id="GO:0008168">
    <property type="term" value="F:methyltransferase activity"/>
    <property type="evidence" value="ECO:0007669"/>
    <property type="project" value="UniProtKB-KW"/>
</dbReference>
<reference evidence="6" key="1">
    <citation type="submission" date="2020-07" db="EMBL/GenBank/DDBJ databases">
        <title>Ethylene signaling mediates host invasion by parasitic plants.</title>
        <authorList>
            <person name="Yoshida S."/>
        </authorList>
    </citation>
    <scope>NUCLEOTIDE SEQUENCE</scope>
    <source>
        <strain evidence="6">Okayama</strain>
    </source>
</reference>
<dbReference type="Gene3D" id="1.10.1200.270">
    <property type="entry name" value="Methyltransferase, alpha-helical capping domain"/>
    <property type="match status" value="1"/>
</dbReference>
<organism evidence="6 7">
    <name type="scientific">Phtheirospermum japonicum</name>
    <dbReference type="NCBI Taxonomy" id="374723"/>
    <lineage>
        <taxon>Eukaryota</taxon>
        <taxon>Viridiplantae</taxon>
        <taxon>Streptophyta</taxon>
        <taxon>Embryophyta</taxon>
        <taxon>Tracheophyta</taxon>
        <taxon>Spermatophyta</taxon>
        <taxon>Magnoliopsida</taxon>
        <taxon>eudicotyledons</taxon>
        <taxon>Gunneridae</taxon>
        <taxon>Pentapetalae</taxon>
        <taxon>asterids</taxon>
        <taxon>lamiids</taxon>
        <taxon>Lamiales</taxon>
        <taxon>Orobanchaceae</taxon>
        <taxon>Orobanchaceae incertae sedis</taxon>
        <taxon>Phtheirospermum</taxon>
    </lineage>
</organism>
<dbReference type="GO" id="GO:0046872">
    <property type="term" value="F:metal ion binding"/>
    <property type="evidence" value="ECO:0007669"/>
    <property type="project" value="UniProtKB-KW"/>
</dbReference>
<evidence type="ECO:0000256" key="3">
    <source>
        <dbReference type="ARBA" id="ARBA00022679"/>
    </source>
</evidence>
<dbReference type="OrthoDB" id="1523883at2759"/>
<keyword evidence="3 6" id="KW-0808">Transferase</keyword>
<accession>A0A830D525</accession>
<dbReference type="Proteomes" id="UP000653305">
    <property type="component" value="Unassembled WGS sequence"/>
</dbReference>
<comment type="caution">
    <text evidence="6">The sequence shown here is derived from an EMBL/GenBank/DDBJ whole genome shotgun (WGS) entry which is preliminary data.</text>
</comment>
<name>A0A830D525_9LAMI</name>
<evidence type="ECO:0000313" key="7">
    <source>
        <dbReference type="Proteomes" id="UP000653305"/>
    </source>
</evidence>
<dbReference type="Pfam" id="PF03492">
    <property type="entry name" value="Methyltransf_7"/>
    <property type="match status" value="1"/>
</dbReference>
<keyword evidence="4" id="KW-0479">Metal-binding</keyword>
<dbReference type="Gene3D" id="3.40.50.150">
    <property type="entry name" value="Vaccinia Virus protein VP39"/>
    <property type="match status" value="1"/>
</dbReference>
<dbReference type="EMBL" id="BMAC01001231">
    <property type="protein sequence ID" value="GFQ06400.1"/>
    <property type="molecule type" value="Genomic_DNA"/>
</dbReference>
<proteinExistence type="inferred from homology"/>
<evidence type="ECO:0000256" key="4">
    <source>
        <dbReference type="ARBA" id="ARBA00022723"/>
    </source>
</evidence>